<reference evidence="2 3" key="1">
    <citation type="submission" date="2018-06" db="EMBL/GenBank/DDBJ databases">
        <title>Genome analysis of cellulolytic fungus Trichoderma lentiforme CFAM-422.</title>
        <authorList>
            <person name="Steindorff A.S."/>
            <person name="Formighieri E.F."/>
            <person name="Midorikawa G.E.O."/>
            <person name="Tamietti M.S."/>
            <person name="Ramos E.Z."/>
            <person name="Silva A.S."/>
            <person name="Bon E.P.S."/>
            <person name="Mendes T.D."/>
            <person name="Damaso M.C.T."/>
            <person name="Favaro L.C.L."/>
        </authorList>
    </citation>
    <scope>NUCLEOTIDE SEQUENCE [LARGE SCALE GENOMIC DNA]</scope>
    <source>
        <strain evidence="2 3">CFAM-422</strain>
    </source>
</reference>
<keyword evidence="3" id="KW-1185">Reference proteome</keyword>
<proteinExistence type="predicted"/>
<comment type="caution">
    <text evidence="2">The sequence shown here is derived from an EMBL/GenBank/DDBJ whole genome shotgun (WGS) entry which is preliminary data.</text>
</comment>
<accession>A0A9P5CBI5</accession>
<sequence>MADWTLLLIIKHWRLSTSQGPHDYCLATPDEGTGEGGPGLAVGGTAKAERSVRHTTIFNQ</sequence>
<evidence type="ECO:0000313" key="3">
    <source>
        <dbReference type="Proteomes" id="UP000801864"/>
    </source>
</evidence>
<dbReference type="Proteomes" id="UP000801864">
    <property type="component" value="Unassembled WGS sequence"/>
</dbReference>
<evidence type="ECO:0000313" key="2">
    <source>
        <dbReference type="EMBL" id="KAF3067782.1"/>
    </source>
</evidence>
<evidence type="ECO:0000256" key="1">
    <source>
        <dbReference type="SAM" id="MobiDB-lite"/>
    </source>
</evidence>
<name>A0A9P5CBI5_9HYPO</name>
<gene>
    <name evidence="2" type="ORF">CFAM422_008546</name>
</gene>
<feature type="region of interest" description="Disordered" evidence="1">
    <location>
        <begin position="26"/>
        <end position="48"/>
    </location>
</feature>
<dbReference type="EMBL" id="QLNT01000015">
    <property type="protein sequence ID" value="KAF3067782.1"/>
    <property type="molecule type" value="Genomic_DNA"/>
</dbReference>
<protein>
    <submittedName>
        <fullName evidence="2">Uncharacterized protein</fullName>
    </submittedName>
</protein>
<organism evidence="2 3">
    <name type="scientific">Trichoderma lentiforme</name>
    <dbReference type="NCBI Taxonomy" id="1567552"/>
    <lineage>
        <taxon>Eukaryota</taxon>
        <taxon>Fungi</taxon>
        <taxon>Dikarya</taxon>
        <taxon>Ascomycota</taxon>
        <taxon>Pezizomycotina</taxon>
        <taxon>Sordariomycetes</taxon>
        <taxon>Hypocreomycetidae</taxon>
        <taxon>Hypocreales</taxon>
        <taxon>Hypocreaceae</taxon>
        <taxon>Trichoderma</taxon>
    </lineage>
</organism>
<dbReference type="AlphaFoldDB" id="A0A9P5CBI5"/>